<dbReference type="EMBL" id="AP025739">
    <property type="protein sequence ID" value="BDI34531.1"/>
    <property type="molecule type" value="Genomic_DNA"/>
</dbReference>
<keyword evidence="2" id="KW-1185">Reference proteome</keyword>
<organism evidence="1 2">
    <name type="scientific">Capsulimonas corticalis</name>
    <dbReference type="NCBI Taxonomy" id="2219043"/>
    <lineage>
        <taxon>Bacteria</taxon>
        <taxon>Bacillati</taxon>
        <taxon>Armatimonadota</taxon>
        <taxon>Armatimonadia</taxon>
        <taxon>Capsulimonadales</taxon>
        <taxon>Capsulimonadaceae</taxon>
        <taxon>Capsulimonas</taxon>
    </lineage>
</organism>
<dbReference type="Proteomes" id="UP000287394">
    <property type="component" value="Chromosome"/>
</dbReference>
<dbReference type="Pfam" id="PF14243">
    <property type="entry name" value="R2K_3"/>
    <property type="match status" value="1"/>
</dbReference>
<sequence>MHQTTWILQDIPYNPSPSIVTLERVVLEAGYRLVKTPVVPFSDRMPDIPDDIPLPIVIYGMNTMIQTTSRHPKWRHGLFFEPEKFEPAAYTQALGDRMLNSDAQLLTCEELAESGLSPTEKFFLRPNDDSKTFTGQVMDFREFWRWYHQEPGDEEYVDLHPDMRVLYSTPKTIKAEYRTFILDRKVIALTQYLPEARLLASPEVIEFAEDIAARYAPSEAFVCDIAATNEGWKVIEFNCINGSGFYLANVDAIVRSLSAWQEHRVTEA</sequence>
<dbReference type="AlphaFoldDB" id="A0A402CR55"/>
<accession>A0A402CR55</accession>
<proteinExistence type="predicted"/>
<reference evidence="1 2" key="1">
    <citation type="journal article" date="2019" name="Int. J. Syst. Evol. Microbiol.">
        <title>Capsulimonas corticalis gen. nov., sp. nov., an aerobic capsulated bacterium, of a novel bacterial order, Capsulimonadales ord. nov., of the class Armatimonadia of the phylum Armatimonadetes.</title>
        <authorList>
            <person name="Li J."/>
            <person name="Kudo C."/>
            <person name="Tonouchi A."/>
        </authorList>
    </citation>
    <scope>NUCLEOTIDE SEQUENCE [LARGE SCALE GENOMIC DNA]</scope>
    <source>
        <strain evidence="1 2">AX-7</strain>
    </source>
</reference>
<evidence type="ECO:0000313" key="1">
    <source>
        <dbReference type="EMBL" id="BDI34531.1"/>
    </source>
</evidence>
<gene>
    <name evidence="1" type="ORF">CCAX7_65820</name>
</gene>
<evidence type="ECO:0000313" key="2">
    <source>
        <dbReference type="Proteomes" id="UP000287394"/>
    </source>
</evidence>
<dbReference type="RefSeq" id="WP_165863970.1">
    <property type="nucleotide sequence ID" value="NZ_AP025739.1"/>
</dbReference>
<dbReference type="KEGG" id="ccot:CCAX7_65820"/>
<name>A0A402CR55_9BACT</name>
<protein>
    <submittedName>
        <fullName evidence="1">Uncharacterized protein</fullName>
    </submittedName>
</protein>
<dbReference type="InterPro" id="IPR025643">
    <property type="entry name" value="R2K_3"/>
</dbReference>